<keyword evidence="3" id="KW-1185">Reference proteome</keyword>
<dbReference type="PANTHER" id="PTHR42850">
    <property type="entry name" value="METALLOPHOSPHOESTERASE"/>
    <property type="match status" value="1"/>
</dbReference>
<accession>A0A0J1IJC5</accession>
<name>A0A0J1IJC5_9FIRM</name>
<gene>
    <name evidence="2" type="primary">apaH</name>
    <name evidence="2" type="ORF">DEAC_c31590</name>
</gene>
<evidence type="ECO:0000313" key="3">
    <source>
        <dbReference type="Proteomes" id="UP000036356"/>
    </source>
</evidence>
<organism evidence="2 3">
    <name type="scientific">Desulfosporosinus acididurans</name>
    <dbReference type="NCBI Taxonomy" id="476652"/>
    <lineage>
        <taxon>Bacteria</taxon>
        <taxon>Bacillati</taxon>
        <taxon>Bacillota</taxon>
        <taxon>Clostridia</taxon>
        <taxon>Eubacteriales</taxon>
        <taxon>Desulfitobacteriaceae</taxon>
        <taxon>Desulfosporosinus</taxon>
    </lineage>
</organism>
<dbReference type="AlphaFoldDB" id="A0A0J1IJC5"/>
<dbReference type="Pfam" id="PF00149">
    <property type="entry name" value="Metallophos"/>
    <property type="match status" value="1"/>
</dbReference>
<dbReference type="PATRIC" id="fig|476652.3.peg.3326"/>
<keyword evidence="2" id="KW-0378">Hydrolase</keyword>
<dbReference type="EC" id="3.6.1.41" evidence="2"/>
<dbReference type="InterPro" id="IPR029052">
    <property type="entry name" value="Metallo-depent_PP-like"/>
</dbReference>
<dbReference type="InterPro" id="IPR004843">
    <property type="entry name" value="Calcineurin-like_PHP"/>
</dbReference>
<dbReference type="EMBL" id="LDZY01000011">
    <property type="protein sequence ID" value="KLU64831.1"/>
    <property type="molecule type" value="Genomic_DNA"/>
</dbReference>
<dbReference type="GO" id="GO:0005737">
    <property type="term" value="C:cytoplasm"/>
    <property type="evidence" value="ECO:0007669"/>
    <property type="project" value="TreeGrafter"/>
</dbReference>
<protein>
    <submittedName>
        <fullName evidence="2">Bis(5'-nucleosyl)-tetraphosphatase, symmetrical</fullName>
        <ecNumber evidence="2">3.6.1.41</ecNumber>
    </submittedName>
</protein>
<dbReference type="GO" id="GO:0016791">
    <property type="term" value="F:phosphatase activity"/>
    <property type="evidence" value="ECO:0007669"/>
    <property type="project" value="TreeGrafter"/>
</dbReference>
<sequence>MKIYVIGDLHGCYDEFQRLLSKMEPNLQKDRLILLGDYLFVHAGVRPGVALEKQSEGDMLWIREEFYKYPNTLGKTVVFGHTPTVYLTQESRPVRLHNNIALDTGCVYDGWLSALEISEGTVTRIYQVQGNRSFAYPMAI</sequence>
<proteinExistence type="predicted"/>
<evidence type="ECO:0000259" key="1">
    <source>
        <dbReference type="Pfam" id="PF00149"/>
    </source>
</evidence>
<dbReference type="RefSeq" id="WP_053006465.1">
    <property type="nucleotide sequence ID" value="NZ_LDZY01000011.1"/>
</dbReference>
<dbReference type="Proteomes" id="UP000036356">
    <property type="component" value="Unassembled WGS sequence"/>
</dbReference>
<comment type="caution">
    <text evidence="2">The sequence shown here is derived from an EMBL/GenBank/DDBJ whole genome shotgun (WGS) entry which is preliminary data.</text>
</comment>
<dbReference type="GO" id="GO:0110154">
    <property type="term" value="P:RNA decapping"/>
    <property type="evidence" value="ECO:0007669"/>
    <property type="project" value="TreeGrafter"/>
</dbReference>
<evidence type="ECO:0000313" key="2">
    <source>
        <dbReference type="EMBL" id="KLU64831.1"/>
    </source>
</evidence>
<dbReference type="PANTHER" id="PTHR42850:SF4">
    <property type="entry name" value="ZINC-DEPENDENT ENDOPOLYPHOSPHATASE"/>
    <property type="match status" value="1"/>
</dbReference>
<dbReference type="Gene3D" id="3.60.21.10">
    <property type="match status" value="2"/>
</dbReference>
<dbReference type="InterPro" id="IPR050126">
    <property type="entry name" value="Ap4A_hydrolase"/>
</dbReference>
<dbReference type="GO" id="GO:0008803">
    <property type="term" value="F:bis(5'-nucleosyl)-tetraphosphatase (symmetrical) activity"/>
    <property type="evidence" value="ECO:0007669"/>
    <property type="project" value="UniProtKB-EC"/>
</dbReference>
<feature type="domain" description="Calcineurin-like phosphoesterase" evidence="1">
    <location>
        <begin position="1"/>
        <end position="50"/>
    </location>
</feature>
<reference evidence="2 3" key="1">
    <citation type="submission" date="2015-06" db="EMBL/GenBank/DDBJ databases">
        <title>Draft genome of the moderately acidophilic sulfate reducer Candidatus Desulfosporosinus acididurans strain M1.</title>
        <authorList>
            <person name="Poehlein A."/>
            <person name="Petzsch P."/>
            <person name="Johnson B.D."/>
            <person name="Schloemann M."/>
            <person name="Daniel R."/>
            <person name="Muehling M."/>
        </authorList>
    </citation>
    <scope>NUCLEOTIDE SEQUENCE [LARGE SCALE GENOMIC DNA]</scope>
    <source>
        <strain evidence="2 3">M1</strain>
    </source>
</reference>
<dbReference type="SUPFAM" id="SSF56300">
    <property type="entry name" value="Metallo-dependent phosphatases"/>
    <property type="match status" value="1"/>
</dbReference>
<dbReference type="STRING" id="476652.DEAC_c31590"/>